<dbReference type="EMBL" id="ADEG01000060">
    <property type="protein sequence ID" value="EFA91948.1"/>
    <property type="molecule type" value="Genomic_DNA"/>
</dbReference>
<keyword evidence="1" id="KW-0472">Membrane</keyword>
<gene>
    <name evidence="2" type="ORF">HMPREF0650_1967</name>
</gene>
<name>D1W674_9BACT</name>
<protein>
    <recommendedName>
        <fullName evidence="4">Lipoprotein</fullName>
    </recommendedName>
</protein>
<sequence>MGITKVGRMKKILFLFFVLMSLTGCKTVKFVPVPEYHTLYKTRVDTVQLCDSIYFRDSVFIAAKGDTVYLTKMHWRERFRNVYHVKADTVMQLDSIRVPYPVEKQLTKWQRWKMNAGGWAMGAVAVLVILVILKATKMVHKIV</sequence>
<dbReference type="Proteomes" id="UP000005283">
    <property type="component" value="Unassembled WGS sequence"/>
</dbReference>
<feature type="transmembrane region" description="Helical" evidence="1">
    <location>
        <begin position="116"/>
        <end position="133"/>
    </location>
</feature>
<comment type="caution">
    <text evidence="2">The sequence shown here is derived from an EMBL/GenBank/DDBJ whole genome shotgun (WGS) entry which is preliminary data.</text>
</comment>
<evidence type="ECO:0000313" key="2">
    <source>
        <dbReference type="EMBL" id="EFA91948.1"/>
    </source>
</evidence>
<dbReference type="AlphaFoldDB" id="D1W674"/>
<keyword evidence="1" id="KW-0812">Transmembrane</keyword>
<keyword evidence="1" id="KW-1133">Transmembrane helix</keyword>
<accession>D1W674</accession>
<dbReference type="PROSITE" id="PS51257">
    <property type="entry name" value="PROKAR_LIPOPROTEIN"/>
    <property type="match status" value="1"/>
</dbReference>
<evidence type="ECO:0000256" key="1">
    <source>
        <dbReference type="SAM" id="Phobius"/>
    </source>
</evidence>
<proteinExistence type="predicted"/>
<keyword evidence="3" id="KW-1185">Reference proteome</keyword>
<evidence type="ECO:0008006" key="4">
    <source>
        <dbReference type="Google" id="ProtNLM"/>
    </source>
</evidence>
<dbReference type="STRING" id="679190.HMPREF0650_1967"/>
<dbReference type="eggNOG" id="ENOG5033CZ1">
    <property type="taxonomic scope" value="Bacteria"/>
</dbReference>
<reference evidence="2 3" key="1">
    <citation type="submission" date="2009-12" db="EMBL/GenBank/DDBJ databases">
        <title>Genome Sequence of Prevotella buccalis ATCC 35310.</title>
        <authorList>
            <person name="Durkin A.S."/>
            <person name="Madupu R."/>
            <person name="Torralba M."/>
            <person name="Methe B."/>
            <person name="Sutton G."/>
            <person name="Strausberg R.L."/>
            <person name="Nelson K.E."/>
        </authorList>
    </citation>
    <scope>NUCLEOTIDE SEQUENCE [LARGE SCALE GENOMIC DNA]</scope>
    <source>
        <strain evidence="2 3">ATCC 35310</strain>
    </source>
</reference>
<organism evidence="2 3">
    <name type="scientific">Hoylesella buccalis ATCC 35310</name>
    <dbReference type="NCBI Taxonomy" id="679190"/>
    <lineage>
        <taxon>Bacteria</taxon>
        <taxon>Pseudomonadati</taxon>
        <taxon>Bacteroidota</taxon>
        <taxon>Bacteroidia</taxon>
        <taxon>Bacteroidales</taxon>
        <taxon>Prevotellaceae</taxon>
        <taxon>Hoylesella</taxon>
    </lineage>
</organism>
<evidence type="ECO:0000313" key="3">
    <source>
        <dbReference type="Proteomes" id="UP000005283"/>
    </source>
</evidence>